<feature type="transmembrane region" description="Helical" evidence="6">
    <location>
        <begin position="142"/>
        <end position="161"/>
    </location>
</feature>
<sequence>MLVLWTLFAVPVIGTGILLHRKLQDWEKKDWNILPKCLSTWMVVFTGVWGLCQTEDMHTMGKQWILSALLLFLLADALLKVKFFWGMGAFAAGHIFLIGWILSKSRFYLAEIILWLILMGICLFLFREEVKGARENPKQYAMLLYPAVLMGMTVLALSLPFRLGKEYGWIALGAGLFAVSDMMVGKSFFHEQTKGIHYLALGLYYSGIYCFALMMWM</sequence>
<keyword evidence="3 6" id="KW-0812">Transmembrane</keyword>
<evidence type="ECO:0000256" key="2">
    <source>
        <dbReference type="ARBA" id="ARBA00007375"/>
    </source>
</evidence>
<evidence type="ECO:0000256" key="6">
    <source>
        <dbReference type="SAM" id="Phobius"/>
    </source>
</evidence>
<dbReference type="RefSeq" id="WP_173749992.1">
    <property type="nucleotide sequence ID" value="NZ_JAAITA010000021.1"/>
</dbReference>
<protein>
    <recommendedName>
        <fullName evidence="9">YhhN-like protein</fullName>
    </recommendedName>
</protein>
<dbReference type="PANTHER" id="PTHR31885:SF6">
    <property type="entry name" value="GH04784P"/>
    <property type="match status" value="1"/>
</dbReference>
<dbReference type="Pfam" id="PF07947">
    <property type="entry name" value="YhhN"/>
    <property type="match status" value="1"/>
</dbReference>
<proteinExistence type="inferred from homology"/>
<comment type="similarity">
    <text evidence="2">Belongs to the TMEM86 family.</text>
</comment>
<keyword evidence="5 6" id="KW-0472">Membrane</keyword>
<accession>A0ABX2IE80</accession>
<dbReference type="EMBL" id="JAAITA010000021">
    <property type="protein sequence ID" value="NSJ87038.1"/>
    <property type="molecule type" value="Genomic_DNA"/>
</dbReference>
<evidence type="ECO:0000256" key="3">
    <source>
        <dbReference type="ARBA" id="ARBA00022692"/>
    </source>
</evidence>
<dbReference type="Proteomes" id="UP000822142">
    <property type="component" value="Unassembled WGS sequence"/>
</dbReference>
<evidence type="ECO:0008006" key="9">
    <source>
        <dbReference type="Google" id="ProtNLM"/>
    </source>
</evidence>
<feature type="transmembrane region" description="Helical" evidence="6">
    <location>
        <begin position="167"/>
        <end position="184"/>
    </location>
</feature>
<evidence type="ECO:0000256" key="5">
    <source>
        <dbReference type="ARBA" id="ARBA00023136"/>
    </source>
</evidence>
<feature type="transmembrane region" description="Helical" evidence="6">
    <location>
        <begin position="107"/>
        <end position="126"/>
    </location>
</feature>
<reference evidence="7 8" key="1">
    <citation type="journal article" date="2020" name="Cell Host Microbe">
        <title>Functional and Genomic Variation between Human-Derived Isolates of Lachnospiraceae Reveals Inter- and Intra-Species Diversity.</title>
        <authorList>
            <person name="Sorbara M.T."/>
            <person name="Littmann E.R."/>
            <person name="Fontana E."/>
            <person name="Moody T.U."/>
            <person name="Kohout C.E."/>
            <person name="Gjonbalaj M."/>
            <person name="Eaton V."/>
            <person name="Seok R."/>
            <person name="Leiner I.M."/>
            <person name="Pamer E.G."/>
        </authorList>
    </citation>
    <scope>NUCLEOTIDE SEQUENCE [LARGE SCALE GENOMIC DNA]</scope>
    <source>
        <strain evidence="7 8">MSK.15.26</strain>
    </source>
</reference>
<evidence type="ECO:0000313" key="8">
    <source>
        <dbReference type="Proteomes" id="UP000822142"/>
    </source>
</evidence>
<evidence type="ECO:0000256" key="4">
    <source>
        <dbReference type="ARBA" id="ARBA00022989"/>
    </source>
</evidence>
<keyword evidence="4 6" id="KW-1133">Transmembrane helix</keyword>
<evidence type="ECO:0000256" key="1">
    <source>
        <dbReference type="ARBA" id="ARBA00004141"/>
    </source>
</evidence>
<dbReference type="InterPro" id="IPR012506">
    <property type="entry name" value="TMEM86B-like"/>
</dbReference>
<name>A0ABX2IE80_BLAHA</name>
<gene>
    <name evidence="7" type="ORF">G5A70_12835</name>
</gene>
<dbReference type="PANTHER" id="PTHR31885">
    <property type="entry name" value="GH04784P"/>
    <property type="match status" value="1"/>
</dbReference>
<comment type="caution">
    <text evidence="7">The sequence shown here is derived from an EMBL/GenBank/DDBJ whole genome shotgun (WGS) entry which is preliminary data.</text>
</comment>
<keyword evidence="8" id="KW-1185">Reference proteome</keyword>
<organism evidence="7 8">
    <name type="scientific">Blautia hansenii</name>
    <name type="common">Ruminococcus hansenii</name>
    <dbReference type="NCBI Taxonomy" id="1322"/>
    <lineage>
        <taxon>Bacteria</taxon>
        <taxon>Bacillati</taxon>
        <taxon>Bacillota</taxon>
        <taxon>Clostridia</taxon>
        <taxon>Lachnospirales</taxon>
        <taxon>Lachnospiraceae</taxon>
        <taxon>Blautia</taxon>
    </lineage>
</organism>
<comment type="subcellular location">
    <subcellularLocation>
        <location evidence="1">Membrane</location>
        <topology evidence="1">Multi-pass membrane protein</topology>
    </subcellularLocation>
</comment>
<feature type="transmembrane region" description="Helical" evidence="6">
    <location>
        <begin position="64"/>
        <end position="87"/>
    </location>
</feature>
<feature type="transmembrane region" description="Helical" evidence="6">
    <location>
        <begin position="196"/>
        <end position="216"/>
    </location>
</feature>
<feature type="transmembrane region" description="Helical" evidence="6">
    <location>
        <begin position="33"/>
        <end position="52"/>
    </location>
</feature>
<evidence type="ECO:0000313" key="7">
    <source>
        <dbReference type="EMBL" id="NSJ87038.1"/>
    </source>
</evidence>